<evidence type="ECO:0008006" key="10">
    <source>
        <dbReference type="Google" id="ProtNLM"/>
    </source>
</evidence>
<keyword evidence="3" id="KW-0833">Ubl conjugation pathway</keyword>
<comment type="similarity">
    <text evidence="1">Belongs to the UFL1 family.</text>
</comment>
<feature type="compositionally biased region" description="Basic and acidic residues" evidence="4">
    <location>
        <begin position="645"/>
        <end position="661"/>
    </location>
</feature>
<dbReference type="Pfam" id="PF25870">
    <property type="entry name" value="WHD_UFL1_5th"/>
    <property type="match status" value="1"/>
</dbReference>
<accession>A0A0E0DL70</accession>
<sequence>MAAAGPSLLAPSCPGVGVVTMAAGRRGRGGGTVRSRRRHGGGALCGVGGAAVGLRAALAMASPAPVAPPDLAGVMMAARRWGSARPATGSVDAGALGRWQVACSSRAVSSATTASAGFLGVRWSLVELQGDWLLRRSRSCLSCKLGNDDPQFLPGEMDAELLELQRQLEAAQSARSSVRLSERNVVELVQKLQERGIIDFELLHTISGKEYITSDHLKHEIKMEIKKRGRASLVDLSDILGVDLYHVERQSQKVVADDPSLMLINGEIMSQSYWDTVTEEINEKLQERSQIALAEIAAQLHIGSELVVNILEPRLGTIVKGRLEGGQLYTPAYVSRITAMVRGAARGITVPTNLPSVWNSLQLQLQEMHGASGVSVEGSFFQSIFNGLLKEGVVLGSVRAGVQWTPAVFAHAQKESVDAFFSQNSYIGYEVLQKLAIPQPKQYLEVMEAVNVPSLFKSSARYPDGIALEAVFVHPSVVDMLDAAVGDTIENGQWIDALSVLPSYITGPDATKILSLCPSLQKAIKSSKAVVFGESCVFSNAFIKGIFDRLEKEMDSFGIKHSAGQGKPLNMSSEHRIGSDGKDLGDNDTSSTGASSDKGPKKKKGKNSGSAKGATVEKDDDNEESIPVKGKKAHRKNKDAGSSGDAKHGGKKASEKTKEDNANIFPDDLIEQKVLTVAPELEELGGSDDLNGPLKLLSSHLRPMLMDAWMKKRNTMLSENAERRRCLLDNLQRQLDEAVLDMQLYEKSLDVFEDDPATSAILHKHLLRTMGAPVVDKILLTLHKDNKLKNGMDVEDSEENIQLSTADRTSLGKDLPGSLSVKAQALVETLEGKRFDSFMDALRETAEESGLLFKKLDKRLERSMLHSYRKDLTAQVSSENDPISFLPKVVALLFLQAYSKALQAPGRAVGAVIALLKDKIPVPTYKVLADYHSTTVKVLALQAAATEDGEDCATDRMLERKEDLEERLMPELKSLVLGTSKE</sequence>
<evidence type="ECO:0000256" key="3">
    <source>
        <dbReference type="ARBA" id="ARBA00022786"/>
    </source>
</evidence>
<feature type="domain" description="E3 UFM1-protein ligase 1-like" evidence="6">
    <location>
        <begin position="728"/>
        <end position="856"/>
    </location>
</feature>
<reference evidence="8" key="1">
    <citation type="submission" date="2015-04" db="UniProtKB">
        <authorList>
            <consortium name="EnsemblPlants"/>
        </authorList>
    </citation>
    <scope>IDENTIFICATION</scope>
</reference>
<dbReference type="Gramene" id="OMERI05G01320.3">
    <property type="protein sequence ID" value="OMERI05G01320.3"/>
    <property type="gene ID" value="OMERI05G01320"/>
</dbReference>
<evidence type="ECO:0000256" key="2">
    <source>
        <dbReference type="ARBA" id="ARBA00022679"/>
    </source>
</evidence>
<dbReference type="Pfam" id="PF09743">
    <property type="entry name" value="E3_UFM1_ligase"/>
    <property type="match status" value="1"/>
</dbReference>
<feature type="compositionally biased region" description="Basic and acidic residues" evidence="4">
    <location>
        <begin position="573"/>
        <end position="585"/>
    </location>
</feature>
<dbReference type="EnsemblPlants" id="OMERI05G01320.3">
    <property type="protein sequence ID" value="OMERI05G01320.3"/>
    <property type="gene ID" value="OMERI05G01320"/>
</dbReference>
<dbReference type="InterPro" id="IPR056761">
    <property type="entry name" value="Ufl1-like_C"/>
</dbReference>
<proteinExistence type="inferred from homology"/>
<protein>
    <recommendedName>
        <fullName evidence="10">E3 UFM1-protein ligase 1 homolog</fullName>
    </recommendedName>
</protein>
<evidence type="ECO:0000256" key="4">
    <source>
        <dbReference type="SAM" id="MobiDB-lite"/>
    </source>
</evidence>
<keyword evidence="2" id="KW-0808">Transferase</keyword>
<dbReference type="InterPro" id="IPR056580">
    <property type="entry name" value="Ufl1_dom"/>
</dbReference>
<feature type="domain" description="E3 UFM1-protein ligase 1-like N-terminal" evidence="5">
    <location>
        <begin position="160"/>
        <end position="444"/>
    </location>
</feature>
<evidence type="ECO:0000259" key="5">
    <source>
        <dbReference type="Pfam" id="PF09743"/>
    </source>
</evidence>
<reference evidence="8" key="2">
    <citation type="submission" date="2018-05" db="EMBL/GenBank/DDBJ databases">
        <title>OmerRS3 (Oryza meridionalis Reference Sequence Version 3).</title>
        <authorList>
            <person name="Zhang J."/>
            <person name="Kudrna D."/>
            <person name="Lee S."/>
            <person name="Talag J."/>
            <person name="Welchert J."/>
            <person name="Wing R.A."/>
        </authorList>
    </citation>
    <scope>NUCLEOTIDE SEQUENCE [LARGE SCALE GENOMIC DNA]</scope>
    <source>
        <strain evidence="8">OR44</strain>
    </source>
</reference>
<dbReference type="GO" id="GO:1990592">
    <property type="term" value="P:protein K69-linked ufmylation"/>
    <property type="evidence" value="ECO:0007669"/>
    <property type="project" value="TreeGrafter"/>
</dbReference>
<dbReference type="Pfam" id="PF25041">
    <property type="entry name" value="UFL1_C"/>
    <property type="match status" value="1"/>
</dbReference>
<evidence type="ECO:0000259" key="6">
    <source>
        <dbReference type="Pfam" id="PF23659"/>
    </source>
</evidence>
<organism evidence="8">
    <name type="scientific">Oryza meridionalis</name>
    <dbReference type="NCBI Taxonomy" id="40149"/>
    <lineage>
        <taxon>Eukaryota</taxon>
        <taxon>Viridiplantae</taxon>
        <taxon>Streptophyta</taxon>
        <taxon>Embryophyta</taxon>
        <taxon>Tracheophyta</taxon>
        <taxon>Spermatophyta</taxon>
        <taxon>Magnoliopsida</taxon>
        <taxon>Liliopsida</taxon>
        <taxon>Poales</taxon>
        <taxon>Poaceae</taxon>
        <taxon>BOP clade</taxon>
        <taxon>Oryzoideae</taxon>
        <taxon>Oryzeae</taxon>
        <taxon>Oryzinae</taxon>
        <taxon>Oryza</taxon>
    </lineage>
</organism>
<dbReference type="EnsemblPlants" id="OMERI05G01320.4">
    <property type="protein sequence ID" value="OMERI05G01320.4"/>
    <property type="gene ID" value="OMERI05G01320"/>
</dbReference>
<dbReference type="InterPro" id="IPR018611">
    <property type="entry name" value="Ufl1"/>
</dbReference>
<dbReference type="eggNOG" id="KOG2235">
    <property type="taxonomic scope" value="Eukaryota"/>
</dbReference>
<dbReference type="InterPro" id="IPR056579">
    <property type="entry name" value="Ufl1_N"/>
</dbReference>
<dbReference type="GO" id="GO:0061666">
    <property type="term" value="F:UFM1 ligase activity"/>
    <property type="evidence" value="ECO:0007669"/>
    <property type="project" value="InterPro"/>
</dbReference>
<evidence type="ECO:0000259" key="7">
    <source>
        <dbReference type="Pfam" id="PF25041"/>
    </source>
</evidence>
<dbReference type="Gramene" id="OMERI05G01320.4">
    <property type="protein sequence ID" value="OMERI05G01320.4"/>
    <property type="gene ID" value="OMERI05G01320"/>
</dbReference>
<dbReference type="Pfam" id="PF23659">
    <property type="entry name" value="UFL1"/>
    <property type="match status" value="1"/>
</dbReference>
<feature type="domain" description="E3 UFM1-protein ligase-like C-terminal" evidence="7">
    <location>
        <begin position="861"/>
        <end position="975"/>
    </location>
</feature>
<dbReference type="GO" id="GO:0005789">
    <property type="term" value="C:endoplasmic reticulum membrane"/>
    <property type="evidence" value="ECO:0007669"/>
    <property type="project" value="TreeGrafter"/>
</dbReference>
<dbReference type="AlphaFoldDB" id="A0A0E0DL70"/>
<dbReference type="Gramene" id="OMERI05G01320.1">
    <property type="protein sequence ID" value="OMERI05G01320.1"/>
    <property type="gene ID" value="OMERI05G01320"/>
</dbReference>
<evidence type="ECO:0000256" key="1">
    <source>
        <dbReference type="ARBA" id="ARBA00010789"/>
    </source>
</evidence>
<dbReference type="EnsemblPlants" id="OMERI05G01320.1">
    <property type="protein sequence ID" value="OMERI05G01320.1"/>
    <property type="gene ID" value="OMERI05G01320"/>
</dbReference>
<feature type="region of interest" description="Disordered" evidence="4">
    <location>
        <begin position="561"/>
        <end position="665"/>
    </location>
</feature>
<dbReference type="GO" id="GO:0032434">
    <property type="term" value="P:regulation of proteasomal ubiquitin-dependent protein catabolic process"/>
    <property type="evidence" value="ECO:0007669"/>
    <property type="project" value="TreeGrafter"/>
</dbReference>
<evidence type="ECO:0000313" key="8">
    <source>
        <dbReference type="EnsemblPlants" id="OMERI05G01320.4"/>
    </source>
</evidence>
<keyword evidence="9" id="KW-1185">Reference proteome</keyword>
<dbReference type="STRING" id="40149.A0A0E0DL70"/>
<dbReference type="Proteomes" id="UP000008021">
    <property type="component" value="Chromosome 5"/>
</dbReference>
<dbReference type="PANTHER" id="PTHR31057">
    <property type="entry name" value="E3 UFM1-PROTEIN LIGASE 1"/>
    <property type="match status" value="1"/>
</dbReference>
<dbReference type="PANTHER" id="PTHR31057:SF0">
    <property type="entry name" value="E3 UFM1-PROTEIN LIGASE 1"/>
    <property type="match status" value="1"/>
</dbReference>
<evidence type="ECO:0000313" key="9">
    <source>
        <dbReference type="Proteomes" id="UP000008021"/>
    </source>
</evidence>
<name>A0A0E0DL70_9ORYZ</name>
<dbReference type="GO" id="GO:0034976">
    <property type="term" value="P:response to endoplasmic reticulum stress"/>
    <property type="evidence" value="ECO:0007669"/>
    <property type="project" value="TreeGrafter"/>
</dbReference>